<feature type="binding site" evidence="10">
    <location>
        <position position="65"/>
    </location>
    <ligand>
        <name>Mg(2+)</name>
        <dbReference type="ChEBI" id="CHEBI:18420"/>
    </ligand>
</feature>
<keyword evidence="6 10" id="KW-0784">Thiamine biosynthesis</keyword>
<evidence type="ECO:0000256" key="11">
    <source>
        <dbReference type="RuleBase" id="RU003826"/>
    </source>
</evidence>
<comment type="pathway">
    <text evidence="2 10 12">Cofactor biosynthesis; thiamine diphosphate biosynthesis; thiamine phosphate from 4-amino-2-methyl-5-diphosphomethylpyrimidine and 4-methyl-5-(2-phosphoethyl)-thiazole: step 1/1.</text>
</comment>
<dbReference type="InterPro" id="IPR034291">
    <property type="entry name" value="TMP_synthase"/>
</dbReference>
<evidence type="ECO:0000259" key="13">
    <source>
        <dbReference type="Pfam" id="PF02581"/>
    </source>
</evidence>
<comment type="caution">
    <text evidence="10">Lacks conserved residue(s) required for the propagation of feature annotation.</text>
</comment>
<evidence type="ECO:0000256" key="5">
    <source>
        <dbReference type="ARBA" id="ARBA00022842"/>
    </source>
</evidence>
<evidence type="ECO:0000256" key="6">
    <source>
        <dbReference type="ARBA" id="ARBA00022977"/>
    </source>
</evidence>
<dbReference type="GO" id="GO:0000287">
    <property type="term" value="F:magnesium ion binding"/>
    <property type="evidence" value="ECO:0007669"/>
    <property type="project" value="UniProtKB-UniRule"/>
</dbReference>
<dbReference type="GO" id="GO:0009229">
    <property type="term" value="P:thiamine diphosphate biosynthetic process"/>
    <property type="evidence" value="ECO:0007669"/>
    <property type="project" value="UniProtKB-UniRule"/>
</dbReference>
<evidence type="ECO:0000256" key="3">
    <source>
        <dbReference type="ARBA" id="ARBA00022679"/>
    </source>
</evidence>
<dbReference type="HAMAP" id="MF_00097">
    <property type="entry name" value="TMP_synthase"/>
    <property type="match status" value="1"/>
</dbReference>
<dbReference type="NCBIfam" id="TIGR00693">
    <property type="entry name" value="thiE"/>
    <property type="match status" value="1"/>
</dbReference>
<protein>
    <recommendedName>
        <fullName evidence="10">Thiamine-phosphate synthase</fullName>
        <shortName evidence="10">TP synthase</shortName>
        <shortName evidence="10">TPS</shortName>
        <ecNumber evidence="10">2.5.1.3</ecNumber>
    </recommendedName>
    <alternativeName>
        <fullName evidence="10">Thiamine-phosphate pyrophosphorylase</fullName>
        <shortName evidence="10">TMP pyrophosphorylase</shortName>
        <shortName evidence="10">TMP-PPase</shortName>
    </alternativeName>
</protein>
<comment type="cofactor">
    <cofactor evidence="10">
        <name>Mg(2+)</name>
        <dbReference type="ChEBI" id="CHEBI:18420"/>
    </cofactor>
    <text evidence="10">Binds 1 Mg(2+) ion per subunit.</text>
</comment>
<accession>A0A6J4TDT6</accession>
<evidence type="ECO:0000256" key="4">
    <source>
        <dbReference type="ARBA" id="ARBA00022723"/>
    </source>
</evidence>
<feature type="binding site" evidence="10">
    <location>
        <position position="84"/>
    </location>
    <ligand>
        <name>Mg(2+)</name>
        <dbReference type="ChEBI" id="CHEBI:18420"/>
    </ligand>
</feature>
<comment type="similarity">
    <text evidence="10 11">Belongs to the thiamine-phosphate synthase family.</text>
</comment>
<feature type="binding site" evidence="10">
    <location>
        <position position="64"/>
    </location>
    <ligand>
        <name>4-amino-2-methyl-5-(diphosphooxymethyl)pyrimidine</name>
        <dbReference type="ChEBI" id="CHEBI:57841"/>
    </ligand>
</feature>
<gene>
    <name evidence="10" type="primary">thiE</name>
    <name evidence="14" type="ORF">AVDCRST_MAG05-3597</name>
</gene>
<evidence type="ECO:0000256" key="1">
    <source>
        <dbReference type="ARBA" id="ARBA00003814"/>
    </source>
</evidence>
<comment type="function">
    <text evidence="1 10">Condenses 4-methyl-5-(beta-hydroxyethyl)thiazole monophosphate (THZ-P) and 2-methyl-4-amino-5-hydroxymethyl pyrimidine pyrophosphate (HMP-PP) to form thiamine monophosphate (TMP).</text>
</comment>
<sequence length="201" mass="20581">MKDARLLLVTDPRPDLVDRVEAAVRGGVDIVQLRDKRSVRGDLIPLAEELKEACGRTGALFTVNDDVELARLVGADGVHLGEDDAPTPRARGVLGPGVVVGRSAGSVDVALEAVRGGADYLGVGTVFATPTKPDGEVAGLALIRALAREDLPVPWFAIGGVTLETAPAVAAAGAPGFAVVRAVLDAEDPGAAALELRAVLE</sequence>
<name>A0A6J4TDT6_9ACTN</name>
<organism evidence="14">
    <name type="scientific">uncultured Rubrobacteraceae bacterium</name>
    <dbReference type="NCBI Taxonomy" id="349277"/>
    <lineage>
        <taxon>Bacteria</taxon>
        <taxon>Bacillati</taxon>
        <taxon>Actinomycetota</taxon>
        <taxon>Rubrobacteria</taxon>
        <taxon>Rubrobacterales</taxon>
        <taxon>Rubrobacteraceae</taxon>
        <taxon>environmental samples</taxon>
    </lineage>
</organism>
<dbReference type="CDD" id="cd00564">
    <property type="entry name" value="TMP_TenI"/>
    <property type="match status" value="1"/>
</dbReference>
<feature type="binding site" evidence="10">
    <location>
        <position position="132"/>
    </location>
    <ligand>
        <name>4-amino-2-methyl-5-(diphosphooxymethyl)pyrimidine</name>
        <dbReference type="ChEBI" id="CHEBI:57841"/>
    </ligand>
</feature>
<dbReference type="UniPathway" id="UPA00060">
    <property type="reaction ID" value="UER00141"/>
</dbReference>
<dbReference type="EC" id="2.5.1.3" evidence="10"/>
<evidence type="ECO:0000256" key="2">
    <source>
        <dbReference type="ARBA" id="ARBA00005165"/>
    </source>
</evidence>
<comment type="catalytic activity">
    <reaction evidence="7 10 11">
        <text>4-methyl-5-(2-phosphooxyethyl)-thiazole + 4-amino-2-methyl-5-(diphosphooxymethyl)pyrimidine + H(+) = thiamine phosphate + diphosphate</text>
        <dbReference type="Rhea" id="RHEA:22328"/>
        <dbReference type="ChEBI" id="CHEBI:15378"/>
        <dbReference type="ChEBI" id="CHEBI:33019"/>
        <dbReference type="ChEBI" id="CHEBI:37575"/>
        <dbReference type="ChEBI" id="CHEBI:57841"/>
        <dbReference type="ChEBI" id="CHEBI:58296"/>
        <dbReference type="EC" id="2.5.1.3"/>
    </reaction>
</comment>
<comment type="catalytic activity">
    <reaction evidence="9 10 11">
        <text>2-[(2R,5Z)-2-carboxy-4-methylthiazol-5(2H)-ylidene]ethyl phosphate + 4-amino-2-methyl-5-(diphosphooxymethyl)pyrimidine + 2 H(+) = thiamine phosphate + CO2 + diphosphate</text>
        <dbReference type="Rhea" id="RHEA:47844"/>
        <dbReference type="ChEBI" id="CHEBI:15378"/>
        <dbReference type="ChEBI" id="CHEBI:16526"/>
        <dbReference type="ChEBI" id="CHEBI:33019"/>
        <dbReference type="ChEBI" id="CHEBI:37575"/>
        <dbReference type="ChEBI" id="CHEBI:57841"/>
        <dbReference type="ChEBI" id="CHEBI:62899"/>
        <dbReference type="EC" id="2.5.1.3"/>
    </reaction>
</comment>
<feature type="binding site" evidence="10">
    <location>
        <position position="160"/>
    </location>
    <ligand>
        <name>2-[(2R,5Z)-2-carboxy-4-methylthiazol-5(2H)-ylidene]ethyl phosphate</name>
        <dbReference type="ChEBI" id="CHEBI:62899"/>
    </ligand>
</feature>
<dbReference type="GO" id="GO:0009228">
    <property type="term" value="P:thiamine biosynthetic process"/>
    <property type="evidence" value="ECO:0007669"/>
    <property type="project" value="UniProtKB-KW"/>
</dbReference>
<dbReference type="SUPFAM" id="SSF51391">
    <property type="entry name" value="Thiamin phosphate synthase"/>
    <property type="match status" value="1"/>
</dbReference>
<evidence type="ECO:0000256" key="10">
    <source>
        <dbReference type="HAMAP-Rule" id="MF_00097"/>
    </source>
</evidence>
<keyword evidence="4 10" id="KW-0479">Metal-binding</keyword>
<evidence type="ECO:0000256" key="9">
    <source>
        <dbReference type="ARBA" id="ARBA00047883"/>
    </source>
</evidence>
<dbReference type="InterPro" id="IPR022998">
    <property type="entry name" value="ThiamineP_synth_TenI"/>
</dbReference>
<evidence type="ECO:0000256" key="8">
    <source>
        <dbReference type="ARBA" id="ARBA00047851"/>
    </source>
</evidence>
<dbReference type="PANTHER" id="PTHR20857">
    <property type="entry name" value="THIAMINE-PHOSPHATE PYROPHOSPHORYLASE"/>
    <property type="match status" value="1"/>
</dbReference>
<proteinExistence type="inferred from homology"/>
<keyword evidence="3 10" id="KW-0808">Transferase</keyword>
<dbReference type="Gene3D" id="3.20.20.70">
    <property type="entry name" value="Aldolase class I"/>
    <property type="match status" value="1"/>
</dbReference>
<evidence type="ECO:0000313" key="14">
    <source>
        <dbReference type="EMBL" id="CAA9520800.1"/>
    </source>
</evidence>
<comment type="catalytic activity">
    <reaction evidence="8 10 11">
        <text>2-(2-carboxy-4-methylthiazol-5-yl)ethyl phosphate + 4-amino-2-methyl-5-(diphosphooxymethyl)pyrimidine + 2 H(+) = thiamine phosphate + CO2 + diphosphate</text>
        <dbReference type="Rhea" id="RHEA:47848"/>
        <dbReference type="ChEBI" id="CHEBI:15378"/>
        <dbReference type="ChEBI" id="CHEBI:16526"/>
        <dbReference type="ChEBI" id="CHEBI:33019"/>
        <dbReference type="ChEBI" id="CHEBI:37575"/>
        <dbReference type="ChEBI" id="CHEBI:57841"/>
        <dbReference type="ChEBI" id="CHEBI:62890"/>
        <dbReference type="EC" id="2.5.1.3"/>
    </reaction>
</comment>
<dbReference type="EMBL" id="CADCVM010000399">
    <property type="protein sequence ID" value="CAA9520800.1"/>
    <property type="molecule type" value="Genomic_DNA"/>
</dbReference>
<dbReference type="InterPro" id="IPR013785">
    <property type="entry name" value="Aldolase_TIM"/>
</dbReference>
<feature type="domain" description="Thiamine phosphate synthase/TenI" evidence="13">
    <location>
        <begin position="6"/>
        <end position="183"/>
    </location>
</feature>
<keyword evidence="5 10" id="KW-0460">Magnesium</keyword>
<dbReference type="GO" id="GO:0005737">
    <property type="term" value="C:cytoplasm"/>
    <property type="evidence" value="ECO:0007669"/>
    <property type="project" value="TreeGrafter"/>
</dbReference>
<feature type="binding site" evidence="10">
    <location>
        <position position="103"/>
    </location>
    <ligand>
        <name>4-amino-2-methyl-5-(diphosphooxymethyl)pyrimidine</name>
        <dbReference type="ChEBI" id="CHEBI:57841"/>
    </ligand>
</feature>
<dbReference type="PANTHER" id="PTHR20857:SF15">
    <property type="entry name" value="THIAMINE-PHOSPHATE SYNTHASE"/>
    <property type="match status" value="1"/>
</dbReference>
<dbReference type="GO" id="GO:0004789">
    <property type="term" value="F:thiamine-phosphate diphosphorylase activity"/>
    <property type="evidence" value="ECO:0007669"/>
    <property type="project" value="UniProtKB-UniRule"/>
</dbReference>
<dbReference type="AlphaFoldDB" id="A0A6J4TDT6"/>
<dbReference type="InterPro" id="IPR036206">
    <property type="entry name" value="ThiamineP_synth_sf"/>
</dbReference>
<evidence type="ECO:0000256" key="12">
    <source>
        <dbReference type="RuleBase" id="RU004253"/>
    </source>
</evidence>
<reference evidence="14" key="1">
    <citation type="submission" date="2020-02" db="EMBL/GenBank/DDBJ databases">
        <authorList>
            <person name="Meier V. D."/>
        </authorList>
    </citation>
    <scope>NUCLEOTIDE SEQUENCE</scope>
    <source>
        <strain evidence="14">AVDCRST_MAG05</strain>
    </source>
</reference>
<evidence type="ECO:0000256" key="7">
    <source>
        <dbReference type="ARBA" id="ARBA00047334"/>
    </source>
</evidence>
<dbReference type="Pfam" id="PF02581">
    <property type="entry name" value="TMP-TENI"/>
    <property type="match status" value="1"/>
</dbReference>
<feature type="binding site" evidence="10">
    <location>
        <begin position="32"/>
        <end position="36"/>
    </location>
    <ligand>
        <name>4-amino-2-methyl-5-(diphosphooxymethyl)pyrimidine</name>
        <dbReference type="ChEBI" id="CHEBI:57841"/>
    </ligand>
</feature>
<feature type="binding site" evidence="10">
    <location>
        <begin position="129"/>
        <end position="131"/>
    </location>
    <ligand>
        <name>2-[(2R,5Z)-2-carboxy-4-methylthiazol-5(2H)-ylidene]ethyl phosphate</name>
        <dbReference type="ChEBI" id="CHEBI:62899"/>
    </ligand>
</feature>